<dbReference type="OrthoDB" id="893590at2"/>
<protein>
    <submittedName>
        <fullName evidence="2">Uncharacterized protein</fullName>
    </submittedName>
</protein>
<sequence>MDDRLILLQKYYLREQRTLSKQLREAMQEQDYRLAARIQKGQYLVAEQLRSLRTLQNKHADELDQLERSIRYLKNKRTTTPTQTEYHSETLMHYEQRWQKLQAASAAPAPETSVLGETMNMVLTGQIAGFRLILSTSVRLGLSVRRVRRTAIVTLPELVRHREAMTIRKGHLRQLCNMGFGYYDQQDKLMAFEPLATAEDVERIMQLLMRITSVVFSFRELGGEAEIRYFLS</sequence>
<gene>
    <name evidence="2" type="ORF">EU556_14165</name>
</gene>
<evidence type="ECO:0000313" key="2">
    <source>
        <dbReference type="EMBL" id="TGE06011.1"/>
    </source>
</evidence>
<dbReference type="RefSeq" id="WP_135434805.1">
    <property type="nucleotide sequence ID" value="NZ_SRLA01000003.1"/>
</dbReference>
<name>A0A4Z0P3Z5_9BACT</name>
<accession>A0A4Z0P3Z5</accession>
<dbReference type="EMBL" id="SRLA01000003">
    <property type="protein sequence ID" value="TGE06011.1"/>
    <property type="molecule type" value="Genomic_DNA"/>
</dbReference>
<comment type="caution">
    <text evidence="2">The sequence shown here is derived from an EMBL/GenBank/DDBJ whole genome shotgun (WGS) entry which is preliminary data.</text>
</comment>
<reference evidence="2 3" key="1">
    <citation type="submission" date="2019-04" db="EMBL/GenBank/DDBJ databases">
        <authorList>
            <person name="Feng G."/>
            <person name="Zhang J."/>
            <person name="Zhu H."/>
        </authorList>
    </citation>
    <scope>NUCLEOTIDE SEQUENCE [LARGE SCALE GENOMIC DNA]</scope>
    <source>
        <strain evidence="2 3">92R-1</strain>
    </source>
</reference>
<evidence type="ECO:0000313" key="3">
    <source>
        <dbReference type="Proteomes" id="UP000298337"/>
    </source>
</evidence>
<keyword evidence="1" id="KW-0175">Coiled coil</keyword>
<proteinExistence type="predicted"/>
<dbReference type="Proteomes" id="UP000298337">
    <property type="component" value="Unassembled WGS sequence"/>
</dbReference>
<keyword evidence="3" id="KW-1185">Reference proteome</keyword>
<feature type="coiled-coil region" evidence="1">
    <location>
        <begin position="49"/>
        <end position="76"/>
    </location>
</feature>
<organism evidence="2 3">
    <name type="scientific">Hymenobacter fodinae</name>
    <dbReference type="NCBI Taxonomy" id="2510796"/>
    <lineage>
        <taxon>Bacteria</taxon>
        <taxon>Pseudomonadati</taxon>
        <taxon>Bacteroidota</taxon>
        <taxon>Cytophagia</taxon>
        <taxon>Cytophagales</taxon>
        <taxon>Hymenobacteraceae</taxon>
        <taxon>Hymenobacter</taxon>
    </lineage>
</organism>
<evidence type="ECO:0000256" key="1">
    <source>
        <dbReference type="SAM" id="Coils"/>
    </source>
</evidence>
<dbReference type="AlphaFoldDB" id="A0A4Z0P3Z5"/>